<dbReference type="InterPro" id="IPR011029">
    <property type="entry name" value="DEATH-like_dom_sf"/>
</dbReference>
<reference evidence="3" key="2">
    <citation type="submission" date="2020-11" db="EMBL/GenBank/DDBJ databases">
        <authorList>
            <person name="McCartney M.A."/>
            <person name="Auch B."/>
            <person name="Kono T."/>
            <person name="Mallez S."/>
            <person name="Becker A."/>
            <person name="Gohl D.M."/>
            <person name="Silverstein K.A.T."/>
            <person name="Koren S."/>
            <person name="Bechman K.B."/>
            <person name="Herman A."/>
            <person name="Abrahante J.E."/>
            <person name="Garbe J."/>
        </authorList>
    </citation>
    <scope>NUCLEOTIDE SEQUENCE</scope>
    <source>
        <strain evidence="3">Duluth1</strain>
        <tissue evidence="3">Whole animal</tissue>
    </source>
</reference>
<reference evidence="3" key="1">
    <citation type="journal article" date="2019" name="bioRxiv">
        <title>The Genome of the Zebra Mussel, Dreissena polymorpha: A Resource for Invasive Species Research.</title>
        <authorList>
            <person name="McCartney M.A."/>
            <person name="Auch B."/>
            <person name="Kono T."/>
            <person name="Mallez S."/>
            <person name="Zhang Y."/>
            <person name="Obille A."/>
            <person name="Becker A."/>
            <person name="Abrahante J.E."/>
            <person name="Garbe J."/>
            <person name="Badalamenti J.P."/>
            <person name="Herman A."/>
            <person name="Mangelson H."/>
            <person name="Liachko I."/>
            <person name="Sullivan S."/>
            <person name="Sone E.D."/>
            <person name="Koren S."/>
            <person name="Silverstein K.A.T."/>
            <person name="Beckman K.B."/>
            <person name="Gohl D.M."/>
        </authorList>
    </citation>
    <scope>NUCLEOTIDE SEQUENCE</scope>
    <source>
        <strain evidence="3">Duluth1</strain>
        <tissue evidence="3">Whole animal</tissue>
    </source>
</reference>
<dbReference type="EMBL" id="JAIWYP010000007">
    <property type="protein sequence ID" value="KAH3794456.1"/>
    <property type="molecule type" value="Genomic_DNA"/>
</dbReference>
<keyword evidence="1" id="KW-0175">Coiled coil</keyword>
<evidence type="ECO:0000256" key="1">
    <source>
        <dbReference type="SAM" id="Coils"/>
    </source>
</evidence>
<evidence type="ECO:0000313" key="3">
    <source>
        <dbReference type="EMBL" id="KAH3794456.1"/>
    </source>
</evidence>
<feature type="region of interest" description="Disordered" evidence="2">
    <location>
        <begin position="519"/>
        <end position="540"/>
    </location>
</feature>
<evidence type="ECO:0000313" key="4">
    <source>
        <dbReference type="Proteomes" id="UP000828390"/>
    </source>
</evidence>
<organism evidence="3 4">
    <name type="scientific">Dreissena polymorpha</name>
    <name type="common">Zebra mussel</name>
    <name type="synonym">Mytilus polymorpha</name>
    <dbReference type="NCBI Taxonomy" id="45954"/>
    <lineage>
        <taxon>Eukaryota</taxon>
        <taxon>Metazoa</taxon>
        <taxon>Spiralia</taxon>
        <taxon>Lophotrochozoa</taxon>
        <taxon>Mollusca</taxon>
        <taxon>Bivalvia</taxon>
        <taxon>Autobranchia</taxon>
        <taxon>Heteroconchia</taxon>
        <taxon>Euheterodonta</taxon>
        <taxon>Imparidentia</taxon>
        <taxon>Neoheterodontei</taxon>
        <taxon>Myida</taxon>
        <taxon>Dreissenoidea</taxon>
        <taxon>Dreissenidae</taxon>
        <taxon>Dreissena</taxon>
    </lineage>
</organism>
<proteinExistence type="predicted"/>
<sequence length="540" mass="60400">MDSENERRLRRNWNLLKQELPVDSFVHQLIADGVFAPNMRSEILNVIPNTASMKAEKFLNAILQTGNRAYEAMIRFISLHPDNRYSRVIQALNIPVVSNDNPPARSGNAANNSQPQADSRPSTATSSGTINSETGEKHRRVVPVRNVRPEENPRSIMGTAPVATVAPLVSVSQNAPALVPAASTAAVIPAPLAAPAPPTRDPSSGDSSASVTPQALFVDSRIGENFIGSRIATQSEMSLASFNTESSDEFGAQMGADAGSPSTADGEPNVRQPTAECPMDMKVLEQELVRIAPTIADLFKKISKQTSSVPTSEEELQKIKDENERLRKTNKSLIEKLNAFQQKIIQLQLDNKKLKENSEMGRAKKGELQQKTVELQAMERRLDDHKRALEEKEAELNTQLLKLKEIEEENHEQREKIDKLVELQDEGIIERNIQQEQISTLVEEKERQKDQIESLEEQQKVGEHRLSSLEERLKLLEHTPRQKGRNRRVMSPPRSTHWMNGYVDHSHHANVKYQSEIKFDPHKNGGKRTSSMGKAAWPFA</sequence>
<accession>A0A9D4FD64</accession>
<dbReference type="OrthoDB" id="6130416at2759"/>
<evidence type="ECO:0000256" key="2">
    <source>
        <dbReference type="SAM" id="MobiDB-lite"/>
    </source>
</evidence>
<evidence type="ECO:0008006" key="5">
    <source>
        <dbReference type="Google" id="ProtNLM"/>
    </source>
</evidence>
<gene>
    <name evidence="3" type="ORF">DPMN_147989</name>
</gene>
<dbReference type="SUPFAM" id="SSF47986">
    <property type="entry name" value="DEATH domain"/>
    <property type="match status" value="1"/>
</dbReference>
<comment type="caution">
    <text evidence="3">The sequence shown here is derived from an EMBL/GenBank/DDBJ whole genome shotgun (WGS) entry which is preliminary data.</text>
</comment>
<feature type="coiled-coil region" evidence="1">
    <location>
        <begin position="309"/>
        <end position="472"/>
    </location>
</feature>
<feature type="region of interest" description="Disordered" evidence="2">
    <location>
        <begin position="98"/>
        <end position="155"/>
    </location>
</feature>
<feature type="region of interest" description="Disordered" evidence="2">
    <location>
        <begin position="240"/>
        <end position="274"/>
    </location>
</feature>
<dbReference type="CDD" id="cd01671">
    <property type="entry name" value="CARD"/>
    <property type="match status" value="1"/>
</dbReference>
<protein>
    <recommendedName>
        <fullName evidence="5">CARD domain-containing protein</fullName>
    </recommendedName>
</protein>
<name>A0A9D4FD64_DREPO</name>
<dbReference type="AlphaFoldDB" id="A0A9D4FD64"/>
<dbReference type="Proteomes" id="UP000828390">
    <property type="component" value="Unassembled WGS sequence"/>
</dbReference>
<dbReference type="Gene3D" id="1.10.533.10">
    <property type="entry name" value="Death Domain, Fas"/>
    <property type="match status" value="1"/>
</dbReference>
<feature type="compositionally biased region" description="Polar residues" evidence="2">
    <location>
        <begin position="108"/>
        <end position="133"/>
    </location>
</feature>
<keyword evidence="4" id="KW-1185">Reference proteome</keyword>